<keyword evidence="1" id="KW-0472">Membrane</keyword>
<evidence type="ECO:0000313" key="2">
    <source>
        <dbReference type="EMBL" id="CAL5135833.1"/>
    </source>
</evidence>
<protein>
    <submittedName>
        <fullName evidence="2">Uncharacterized protein</fullName>
    </submittedName>
</protein>
<evidence type="ECO:0000256" key="1">
    <source>
        <dbReference type="SAM" id="Phobius"/>
    </source>
</evidence>
<proteinExistence type="predicted"/>
<reference evidence="2" key="1">
    <citation type="submission" date="2024-06" db="EMBL/GenBank/DDBJ databases">
        <authorList>
            <person name="Liu X."/>
            <person name="Lenzi L."/>
            <person name="Haldenby T S."/>
            <person name="Uol C."/>
        </authorList>
    </citation>
    <scope>NUCLEOTIDE SEQUENCE</scope>
</reference>
<dbReference type="AlphaFoldDB" id="A0AAV2TEN6"/>
<accession>A0AAV2TEN6</accession>
<gene>
    <name evidence="2" type="ORF">CDAUBV1_LOCUS9944</name>
</gene>
<keyword evidence="1" id="KW-0812">Transmembrane</keyword>
<feature type="transmembrane region" description="Helical" evidence="1">
    <location>
        <begin position="12"/>
        <end position="33"/>
    </location>
</feature>
<evidence type="ECO:0000313" key="3">
    <source>
        <dbReference type="Proteomes" id="UP001497525"/>
    </source>
</evidence>
<sequence length="247" mass="28861">MGNHSLCFRIQWIFSLAVIHLFTFTYILNVICADMCNQRLQKRELMESKKSDKKPCCLPSTWKSRFVVHSVLVGKQLSRVDHGAFRVRRRPDGSVANALLVVGKSVSSPEFCFLTIAERSNVTKTLCPNDRVACLQAPFLGEPRCLTTTNGYHLKRTHRMDREGRVRQAWFIDRVNRLHGSVERHIYQVVRQYGFCQLVQYQVQWGNYVRPWRSCRLLVRMEQTYRPVKGSFSIQVEPEMTEKLLFC</sequence>
<dbReference type="EMBL" id="CAXLJL010000268">
    <property type="protein sequence ID" value="CAL5135833.1"/>
    <property type="molecule type" value="Genomic_DNA"/>
</dbReference>
<keyword evidence="1" id="KW-1133">Transmembrane helix</keyword>
<comment type="caution">
    <text evidence="2">The sequence shown here is derived from an EMBL/GenBank/DDBJ whole genome shotgun (WGS) entry which is preliminary data.</text>
</comment>
<name>A0AAV2TEN6_CALDB</name>
<dbReference type="Proteomes" id="UP001497525">
    <property type="component" value="Unassembled WGS sequence"/>
</dbReference>
<organism evidence="2 3">
    <name type="scientific">Calicophoron daubneyi</name>
    <name type="common">Rumen fluke</name>
    <name type="synonym">Paramphistomum daubneyi</name>
    <dbReference type="NCBI Taxonomy" id="300641"/>
    <lineage>
        <taxon>Eukaryota</taxon>
        <taxon>Metazoa</taxon>
        <taxon>Spiralia</taxon>
        <taxon>Lophotrochozoa</taxon>
        <taxon>Platyhelminthes</taxon>
        <taxon>Trematoda</taxon>
        <taxon>Digenea</taxon>
        <taxon>Plagiorchiida</taxon>
        <taxon>Pronocephalata</taxon>
        <taxon>Paramphistomoidea</taxon>
        <taxon>Paramphistomidae</taxon>
        <taxon>Calicophoron</taxon>
    </lineage>
</organism>